<reference evidence="5" key="1">
    <citation type="submission" date="2025-08" db="UniProtKB">
        <authorList>
            <consortium name="Ensembl"/>
        </authorList>
    </citation>
    <scope>IDENTIFICATION</scope>
</reference>
<feature type="region of interest" description="Disordered" evidence="3">
    <location>
        <begin position="1"/>
        <end position="31"/>
    </location>
</feature>
<dbReference type="PANTHER" id="PTHR10540">
    <property type="entry name" value="EUKARYOTIC TRANSLATION INITIATION FACTOR 3 SUBUNIT F-RELATED"/>
    <property type="match status" value="1"/>
</dbReference>
<dbReference type="GO" id="GO:0000338">
    <property type="term" value="P:protein deneddylation"/>
    <property type="evidence" value="ECO:0007669"/>
    <property type="project" value="Ensembl"/>
</dbReference>
<dbReference type="Proteomes" id="UP000472266">
    <property type="component" value="Unplaced"/>
</dbReference>
<dbReference type="Gene3D" id="3.40.140.10">
    <property type="entry name" value="Cytidine Deaminase, domain 2"/>
    <property type="match status" value="1"/>
</dbReference>
<sequence length="153" mass="15679">MNWELSRDSAGGKPRPVPAPPRTRGARAKMAAAAAATAASGAASSAAGSNGAGGMEVDGAAAPPVMAGGVPGSVAVALHPLVILNISDHWIRLRSQEGRPGQVIGALIGRQEGRSIEVMNSFELLSHLVDGHVLIDKEYYYTKEEQCEPGGGV</sequence>
<dbReference type="InterPro" id="IPR000555">
    <property type="entry name" value="JAMM/MPN+_dom"/>
</dbReference>
<dbReference type="Pfam" id="PF01398">
    <property type="entry name" value="JAB"/>
    <property type="match status" value="1"/>
</dbReference>
<evidence type="ECO:0000313" key="5">
    <source>
        <dbReference type="Ensembl" id="ENSSHBP00005017053.1"/>
    </source>
</evidence>
<evidence type="ECO:0000256" key="2">
    <source>
        <dbReference type="ARBA" id="ARBA00014871"/>
    </source>
</evidence>
<dbReference type="GO" id="GO:0005737">
    <property type="term" value="C:cytoplasm"/>
    <property type="evidence" value="ECO:0007669"/>
    <property type="project" value="Ensembl"/>
</dbReference>
<dbReference type="Ensembl" id="ENSSHBT00005020385.1">
    <property type="protein sequence ID" value="ENSSHBP00005017053.1"/>
    <property type="gene ID" value="ENSSHBG00005014797.1"/>
</dbReference>
<accession>A0A672URB9</accession>
<comment type="similarity">
    <text evidence="1">Belongs to the peptidase M67A family. CSN6 subfamily.</text>
</comment>
<dbReference type="AlphaFoldDB" id="A0A672URB9"/>
<dbReference type="InterPro" id="IPR037518">
    <property type="entry name" value="MPN"/>
</dbReference>
<feature type="domain" description="MPN" evidence="4">
    <location>
        <begin position="76"/>
        <end position="153"/>
    </location>
</feature>
<gene>
    <name evidence="5" type="primary">COPS6</name>
</gene>
<name>A0A672URB9_STRHB</name>
<proteinExistence type="inferred from homology"/>
<evidence type="ECO:0000259" key="4">
    <source>
        <dbReference type="PROSITE" id="PS50249"/>
    </source>
</evidence>
<dbReference type="InParanoid" id="A0A672URB9"/>
<reference evidence="5" key="2">
    <citation type="submission" date="2025-09" db="UniProtKB">
        <authorList>
            <consortium name="Ensembl"/>
        </authorList>
    </citation>
    <scope>IDENTIFICATION</scope>
</reference>
<dbReference type="GeneTree" id="ENSGT00950000183073"/>
<dbReference type="OMA" id="TNGAGME"/>
<evidence type="ECO:0000256" key="3">
    <source>
        <dbReference type="SAM" id="MobiDB-lite"/>
    </source>
</evidence>
<protein>
    <recommendedName>
        <fullName evidence="2">COP9 signalosome complex subunit 6</fullName>
    </recommendedName>
</protein>
<dbReference type="GO" id="GO:0008180">
    <property type="term" value="C:COP9 signalosome"/>
    <property type="evidence" value="ECO:0007669"/>
    <property type="project" value="Ensembl"/>
</dbReference>
<dbReference type="PROSITE" id="PS50249">
    <property type="entry name" value="MPN"/>
    <property type="match status" value="1"/>
</dbReference>
<evidence type="ECO:0000313" key="6">
    <source>
        <dbReference type="Proteomes" id="UP000472266"/>
    </source>
</evidence>
<organism evidence="5 6">
    <name type="scientific">Strigops habroptila</name>
    <name type="common">Kakapo</name>
    <dbReference type="NCBI Taxonomy" id="2489341"/>
    <lineage>
        <taxon>Eukaryota</taxon>
        <taxon>Metazoa</taxon>
        <taxon>Chordata</taxon>
        <taxon>Craniata</taxon>
        <taxon>Vertebrata</taxon>
        <taxon>Euteleostomi</taxon>
        <taxon>Archelosauria</taxon>
        <taxon>Archosauria</taxon>
        <taxon>Dinosauria</taxon>
        <taxon>Saurischia</taxon>
        <taxon>Theropoda</taxon>
        <taxon>Coelurosauria</taxon>
        <taxon>Aves</taxon>
        <taxon>Neognathae</taxon>
        <taxon>Neoaves</taxon>
        <taxon>Telluraves</taxon>
        <taxon>Australaves</taxon>
        <taxon>Psittaciformes</taxon>
        <taxon>Psittacidae</taxon>
        <taxon>Strigops</taxon>
    </lineage>
</organism>
<dbReference type="GO" id="GO:0005654">
    <property type="term" value="C:nucleoplasm"/>
    <property type="evidence" value="ECO:0007669"/>
    <property type="project" value="Ensembl"/>
</dbReference>
<dbReference type="GO" id="GO:0008237">
    <property type="term" value="F:metallopeptidase activity"/>
    <property type="evidence" value="ECO:0007669"/>
    <property type="project" value="InterPro"/>
</dbReference>
<evidence type="ECO:0000256" key="1">
    <source>
        <dbReference type="ARBA" id="ARBA00010893"/>
    </source>
</evidence>
<dbReference type="PANTHER" id="PTHR10540:SF8">
    <property type="entry name" value="COP9 SIGNALOSOME COMPLEX SUBUNIT 6"/>
    <property type="match status" value="1"/>
</dbReference>
<keyword evidence="6" id="KW-1185">Reference proteome</keyword>